<feature type="signal peptide" evidence="1">
    <location>
        <begin position="1"/>
        <end position="18"/>
    </location>
</feature>
<gene>
    <name evidence="2" type="ORF">C2G38_2171253</name>
</gene>
<evidence type="ECO:0008006" key="4">
    <source>
        <dbReference type="Google" id="ProtNLM"/>
    </source>
</evidence>
<keyword evidence="3" id="KW-1185">Reference proteome</keyword>
<sequence length="80" mass="8824">MSVHFSTLALLSITRTSTILSGPASCNLCKALFYPFKTSTKQISDFLEEFRYEGVGKHPSTQSAPKMARLGRVLCTLLLI</sequence>
<dbReference type="EMBL" id="QKWP01000261">
    <property type="protein sequence ID" value="RIB23463.1"/>
    <property type="molecule type" value="Genomic_DNA"/>
</dbReference>
<keyword evidence="1" id="KW-0732">Signal</keyword>
<dbReference type="Proteomes" id="UP000266673">
    <property type="component" value="Unassembled WGS sequence"/>
</dbReference>
<evidence type="ECO:0000313" key="2">
    <source>
        <dbReference type="EMBL" id="RIB23463.1"/>
    </source>
</evidence>
<evidence type="ECO:0000256" key="1">
    <source>
        <dbReference type="SAM" id="SignalP"/>
    </source>
</evidence>
<comment type="caution">
    <text evidence="2">The sequence shown here is derived from an EMBL/GenBank/DDBJ whole genome shotgun (WGS) entry which is preliminary data.</text>
</comment>
<proteinExistence type="predicted"/>
<feature type="chain" id="PRO_5017240802" description="Secreted protein" evidence="1">
    <location>
        <begin position="19"/>
        <end position="80"/>
    </location>
</feature>
<accession>A0A397VTZ0</accession>
<dbReference type="AlphaFoldDB" id="A0A397VTZ0"/>
<reference evidence="2 3" key="1">
    <citation type="submission" date="2018-06" db="EMBL/GenBank/DDBJ databases">
        <title>Comparative genomics reveals the genomic features of Rhizophagus irregularis, R. cerebriforme, R. diaphanum and Gigaspora rosea, and their symbiotic lifestyle signature.</title>
        <authorList>
            <person name="Morin E."/>
            <person name="San Clemente H."/>
            <person name="Chen E.C.H."/>
            <person name="De La Providencia I."/>
            <person name="Hainaut M."/>
            <person name="Kuo A."/>
            <person name="Kohler A."/>
            <person name="Murat C."/>
            <person name="Tang N."/>
            <person name="Roy S."/>
            <person name="Loubradou J."/>
            <person name="Henrissat B."/>
            <person name="Grigoriev I.V."/>
            <person name="Corradi N."/>
            <person name="Roux C."/>
            <person name="Martin F.M."/>
        </authorList>
    </citation>
    <scope>NUCLEOTIDE SEQUENCE [LARGE SCALE GENOMIC DNA]</scope>
    <source>
        <strain evidence="2 3">DAOM 194757</strain>
    </source>
</reference>
<organism evidence="2 3">
    <name type="scientific">Gigaspora rosea</name>
    <dbReference type="NCBI Taxonomy" id="44941"/>
    <lineage>
        <taxon>Eukaryota</taxon>
        <taxon>Fungi</taxon>
        <taxon>Fungi incertae sedis</taxon>
        <taxon>Mucoromycota</taxon>
        <taxon>Glomeromycotina</taxon>
        <taxon>Glomeromycetes</taxon>
        <taxon>Diversisporales</taxon>
        <taxon>Gigasporaceae</taxon>
        <taxon>Gigaspora</taxon>
    </lineage>
</organism>
<name>A0A397VTZ0_9GLOM</name>
<evidence type="ECO:0000313" key="3">
    <source>
        <dbReference type="Proteomes" id="UP000266673"/>
    </source>
</evidence>
<protein>
    <recommendedName>
        <fullName evidence="4">Secreted protein</fullName>
    </recommendedName>
</protein>